<evidence type="ECO:0000313" key="10">
    <source>
        <dbReference type="Proteomes" id="UP000462055"/>
    </source>
</evidence>
<evidence type="ECO:0000256" key="3">
    <source>
        <dbReference type="ARBA" id="ARBA00022723"/>
    </source>
</evidence>
<feature type="chain" id="PRO_5039729908" evidence="8">
    <location>
        <begin position="43"/>
        <end position="605"/>
    </location>
</feature>
<dbReference type="InterPro" id="IPR029058">
    <property type="entry name" value="AB_hydrolase_fold"/>
</dbReference>
<name>A0A6I4MNZ2_9ACTN</name>
<keyword evidence="5 9" id="KW-0378">Hydrolase</keyword>
<accession>A0A6I4MNZ2</accession>
<evidence type="ECO:0000256" key="7">
    <source>
        <dbReference type="ARBA" id="ARBA00023157"/>
    </source>
</evidence>
<feature type="signal peptide" evidence="8">
    <location>
        <begin position="1"/>
        <end position="42"/>
    </location>
</feature>
<dbReference type="RefSeq" id="WP_151600454.1">
    <property type="nucleotide sequence ID" value="NZ_WBMS02000080.1"/>
</dbReference>
<dbReference type="PANTHER" id="PTHR33938">
    <property type="entry name" value="FERULOYL ESTERASE B-RELATED"/>
    <property type="match status" value="1"/>
</dbReference>
<dbReference type="GO" id="GO:0046872">
    <property type="term" value="F:metal ion binding"/>
    <property type="evidence" value="ECO:0007669"/>
    <property type="project" value="UniProtKB-KW"/>
</dbReference>
<dbReference type="GO" id="GO:0052689">
    <property type="term" value="F:carboxylic ester hydrolase activity"/>
    <property type="evidence" value="ECO:0007669"/>
    <property type="project" value="UniProtKB-KW"/>
</dbReference>
<protein>
    <submittedName>
        <fullName evidence="9">Tannase/feruloyl esterase family alpha/beta hydrolase</fullName>
    </submittedName>
</protein>
<keyword evidence="10" id="KW-1185">Reference proteome</keyword>
<sequence>MHGFFTRGTVFGAGVLRRARGRFRTVACSLAAALLAAALVSAAGTGDAAAQPRAPRITADGLADLASVKPVMDCADLAGLRLDGVTDAPVTITSATVSTAGAPAPYCDVRGTIAPADTIVMRLPVNGWTQRYLQTGCGGECGSSTINYTQASTCAPVQDGTIAGATTDMGHQGSPDGSWAANDPQAQIDFAYRGVHVTSQAAKALIKRFYGRSPAYSYFDGCSDGGREALMEAQRYPGDFDGIAAGAPANDMVVQNTFHHAWNVLTNLDADGRYILLAGRLPLIHQAVLKACDGLDGLKDGLLGDPRRCGFDPATIVCASGQAPSTCLTRAEAGVVRRLHDGAVDEHGRRLEPAISHEWGSELEWTLFVPSAQGQTVGSQNFVESFARYLGYTNQVRPGWKLSDLKFTAESFWETVRSSGYLSAMDPDLGRFERGGGKLLLWHGWSDQHISPQGTLAYYDAMRKTMGRKAVDAFARLYLFPGVAHCGGGEGPDTFDVLTPVMAWTESGRRPGAIVASKVAGGAVARTRPVYPYPQVARYDGTGGIDDASNFVASTPRHEPRADYRWLGDRLYSGDYRTWCKADGTRLVCRPAQTWLTRKAGAIPA</sequence>
<evidence type="ECO:0000313" key="9">
    <source>
        <dbReference type="EMBL" id="MWA07532.1"/>
    </source>
</evidence>
<dbReference type="EMBL" id="WBMS02000080">
    <property type="protein sequence ID" value="MWA07532.1"/>
    <property type="molecule type" value="Genomic_DNA"/>
</dbReference>
<evidence type="ECO:0000256" key="8">
    <source>
        <dbReference type="SAM" id="SignalP"/>
    </source>
</evidence>
<comment type="caution">
    <text evidence="9">The sequence shown here is derived from an EMBL/GenBank/DDBJ whole genome shotgun (WGS) entry which is preliminary data.</text>
</comment>
<keyword evidence="6" id="KW-0106">Calcium</keyword>
<organism evidence="9 10">
    <name type="scientific">Actinomadura physcomitrii</name>
    <dbReference type="NCBI Taxonomy" id="2650748"/>
    <lineage>
        <taxon>Bacteria</taxon>
        <taxon>Bacillati</taxon>
        <taxon>Actinomycetota</taxon>
        <taxon>Actinomycetes</taxon>
        <taxon>Streptosporangiales</taxon>
        <taxon>Thermomonosporaceae</taxon>
        <taxon>Actinomadura</taxon>
    </lineage>
</organism>
<evidence type="ECO:0000256" key="4">
    <source>
        <dbReference type="ARBA" id="ARBA00022729"/>
    </source>
</evidence>
<dbReference type="Pfam" id="PF07519">
    <property type="entry name" value="Tannase"/>
    <property type="match status" value="1"/>
</dbReference>
<dbReference type="Proteomes" id="UP000462055">
    <property type="component" value="Unassembled WGS sequence"/>
</dbReference>
<dbReference type="PANTHER" id="PTHR33938:SF15">
    <property type="entry name" value="FERULOYL ESTERASE B-RELATED"/>
    <property type="match status" value="1"/>
</dbReference>
<keyword evidence="4 8" id="KW-0732">Signal</keyword>
<dbReference type="InterPro" id="IPR011118">
    <property type="entry name" value="Tannase/feruloyl_esterase"/>
</dbReference>
<evidence type="ECO:0000256" key="5">
    <source>
        <dbReference type="ARBA" id="ARBA00022801"/>
    </source>
</evidence>
<evidence type="ECO:0000256" key="1">
    <source>
        <dbReference type="ARBA" id="ARBA00006249"/>
    </source>
</evidence>
<keyword evidence="3" id="KW-0479">Metal-binding</keyword>
<dbReference type="AlphaFoldDB" id="A0A6I4MNZ2"/>
<evidence type="ECO:0000256" key="6">
    <source>
        <dbReference type="ARBA" id="ARBA00022837"/>
    </source>
</evidence>
<dbReference type="Gene3D" id="3.40.50.1820">
    <property type="entry name" value="alpha/beta hydrolase"/>
    <property type="match status" value="1"/>
</dbReference>
<reference evidence="9" key="1">
    <citation type="submission" date="2019-12" db="EMBL/GenBank/DDBJ databases">
        <title>Actinomadura physcomitrii sp. nov., a novel actinomycete isolated from moss [Physcomitrium sphaericum (Ludw) Fuernr].</title>
        <authorList>
            <person name="Zhuang X."/>
        </authorList>
    </citation>
    <scope>NUCLEOTIDE SEQUENCE [LARGE SCALE GENOMIC DNA]</scope>
    <source>
        <strain evidence="9">LD22</strain>
    </source>
</reference>
<proteinExistence type="inferred from homology"/>
<evidence type="ECO:0000256" key="2">
    <source>
        <dbReference type="ARBA" id="ARBA00022487"/>
    </source>
</evidence>
<gene>
    <name evidence="9" type="ORF">F8568_045875</name>
</gene>
<keyword evidence="2" id="KW-0719">Serine esterase</keyword>
<dbReference type="SUPFAM" id="SSF53474">
    <property type="entry name" value="alpha/beta-Hydrolases"/>
    <property type="match status" value="1"/>
</dbReference>
<keyword evidence="7" id="KW-1015">Disulfide bond</keyword>
<comment type="similarity">
    <text evidence="1">Belongs to the tannase family.</text>
</comment>